<gene>
    <name evidence="3" type="ORF">ACH5RR_009609</name>
</gene>
<evidence type="ECO:0000259" key="2">
    <source>
        <dbReference type="Pfam" id="PF07985"/>
    </source>
</evidence>
<name>A0ABD3AHC5_9GENT</name>
<evidence type="ECO:0000313" key="4">
    <source>
        <dbReference type="Proteomes" id="UP001630127"/>
    </source>
</evidence>
<proteinExistence type="inferred from homology"/>
<dbReference type="EMBL" id="JBJUIK010000004">
    <property type="protein sequence ID" value="KAL3530287.1"/>
    <property type="molecule type" value="Genomic_DNA"/>
</dbReference>
<dbReference type="PANTHER" id="PTHR28626:SF3">
    <property type="entry name" value="SRR1-LIKE PROTEIN"/>
    <property type="match status" value="1"/>
</dbReference>
<comment type="similarity">
    <text evidence="1">Belongs to the SRR1 family.</text>
</comment>
<dbReference type="Proteomes" id="UP001630127">
    <property type="component" value="Unassembled WGS sequence"/>
</dbReference>
<accession>A0ABD3AHC5</accession>
<keyword evidence="4" id="KW-1185">Reference proteome</keyword>
<dbReference type="AlphaFoldDB" id="A0ABD3AHC5"/>
<comment type="caution">
    <text evidence="3">The sequence shown here is derived from an EMBL/GenBank/DDBJ whole genome shotgun (WGS) entry which is preliminary data.</text>
</comment>
<protein>
    <recommendedName>
        <fullName evidence="2">SRR1-like domain-containing protein</fullName>
    </recommendedName>
</protein>
<reference evidence="3 4" key="1">
    <citation type="submission" date="2024-11" db="EMBL/GenBank/DDBJ databases">
        <title>A near-complete genome assembly of Cinchona calisaya.</title>
        <authorList>
            <person name="Lian D.C."/>
            <person name="Zhao X.W."/>
            <person name="Wei L."/>
        </authorList>
    </citation>
    <scope>NUCLEOTIDE SEQUENCE [LARGE SCALE GENOMIC DNA]</scope>
    <source>
        <tissue evidence="3">Nenye</tissue>
    </source>
</reference>
<sequence length="78" mass="8880">METTCLPVQGRRQASRPTLFFMPHCEGGLYDNLLQANWGISMLNQIVLFGNSFEAYEQILSVCKNPILEESPRAYFGH</sequence>
<dbReference type="PANTHER" id="PTHR28626">
    <property type="entry name" value="SRR1-LIKE PROTEIN"/>
    <property type="match status" value="1"/>
</dbReference>
<evidence type="ECO:0000313" key="3">
    <source>
        <dbReference type="EMBL" id="KAL3530287.1"/>
    </source>
</evidence>
<dbReference type="InterPro" id="IPR012942">
    <property type="entry name" value="SRR1-like"/>
</dbReference>
<dbReference type="Pfam" id="PF07985">
    <property type="entry name" value="SRR1"/>
    <property type="match status" value="1"/>
</dbReference>
<evidence type="ECO:0000256" key="1">
    <source>
        <dbReference type="ARBA" id="ARBA00009856"/>
    </source>
</evidence>
<organism evidence="3 4">
    <name type="scientific">Cinchona calisaya</name>
    <dbReference type="NCBI Taxonomy" id="153742"/>
    <lineage>
        <taxon>Eukaryota</taxon>
        <taxon>Viridiplantae</taxon>
        <taxon>Streptophyta</taxon>
        <taxon>Embryophyta</taxon>
        <taxon>Tracheophyta</taxon>
        <taxon>Spermatophyta</taxon>
        <taxon>Magnoliopsida</taxon>
        <taxon>eudicotyledons</taxon>
        <taxon>Gunneridae</taxon>
        <taxon>Pentapetalae</taxon>
        <taxon>asterids</taxon>
        <taxon>lamiids</taxon>
        <taxon>Gentianales</taxon>
        <taxon>Rubiaceae</taxon>
        <taxon>Cinchonoideae</taxon>
        <taxon>Cinchoneae</taxon>
        <taxon>Cinchona</taxon>
    </lineage>
</organism>
<dbReference type="InterPro" id="IPR040044">
    <property type="entry name" value="SRR1L"/>
</dbReference>
<feature type="domain" description="SRR1-like" evidence="2">
    <location>
        <begin position="9"/>
        <end position="58"/>
    </location>
</feature>